<evidence type="ECO:0000259" key="6">
    <source>
        <dbReference type="Pfam" id="PF23892"/>
    </source>
</evidence>
<sequence length="406" mass="45026">MTSLWIGIFLLAALASLFLIWPLLRREKLTEALLAQQHARQIANITLYRQKLAQLELDLEEGRIEEDAFPEMKAEIEDLLLDDADIRQQKTWHTPNSFFRKAALVLVVAGVLGSSFMLYERIGGRLGLESWYAQQQLIEEGRKDFGSLLRKLEETVAANPDDTQGWSLLARVYLDLGQLEKGAQAIGEIIRIEGTSAMLLAQQAQALYFADGQRITERVEQLIDQALEVDPKDPATLSLLGMAAYQQQDWEAARVYWEAALPRASGIEADESLREGIADVRQRLNMEPLSLTGPQFIVNLSLSNAASLLADQRATIFVFAQPVGGAGAPLAATRIKVSDLPTTVRLSDQQAMMPQNNLSSVEQVVIQARIALGGTPQAQEGDWQGQTEVLKVDGQQRVNLEINQQL</sequence>
<comment type="caution">
    <text evidence="8">The sequence shown here is derived from an EMBL/GenBank/DDBJ whole genome shotgun (WGS) entry which is preliminary data.</text>
</comment>
<dbReference type="InterPro" id="IPR019734">
    <property type="entry name" value="TPR_rpt"/>
</dbReference>
<keyword evidence="4" id="KW-0802">TPR repeat</keyword>
<keyword evidence="9" id="KW-1185">Reference proteome</keyword>
<evidence type="ECO:0000256" key="4">
    <source>
        <dbReference type="ARBA" id="ARBA00022803"/>
    </source>
</evidence>
<feature type="transmembrane region" description="Helical" evidence="5">
    <location>
        <begin position="98"/>
        <end position="119"/>
    </location>
</feature>
<keyword evidence="5" id="KW-0812">Transmembrane</keyword>
<keyword evidence="2" id="KW-0677">Repeat</keyword>
<dbReference type="InterPro" id="IPR011990">
    <property type="entry name" value="TPR-like_helical_dom_sf"/>
</dbReference>
<feature type="transmembrane region" description="Helical" evidence="5">
    <location>
        <begin position="6"/>
        <end position="24"/>
    </location>
</feature>
<dbReference type="Pfam" id="PF23914">
    <property type="entry name" value="TPR_CcmH_CycH"/>
    <property type="match status" value="1"/>
</dbReference>
<protein>
    <submittedName>
        <fullName evidence="8">C-type cytochrome biogenesis protein CcmI</fullName>
    </submittedName>
</protein>
<dbReference type="InterPro" id="IPR051263">
    <property type="entry name" value="C-type_cytochrome_biogenesis"/>
</dbReference>
<dbReference type="SUPFAM" id="SSF48452">
    <property type="entry name" value="TPR-like"/>
    <property type="match status" value="1"/>
</dbReference>
<reference evidence="9" key="1">
    <citation type="journal article" date="2019" name="Int. J. Syst. Evol. Microbiol.">
        <title>The Global Catalogue of Microorganisms (GCM) 10K type strain sequencing project: providing services to taxonomists for standard genome sequencing and annotation.</title>
        <authorList>
            <consortium name="The Broad Institute Genomics Platform"/>
            <consortium name="The Broad Institute Genome Sequencing Center for Infectious Disease"/>
            <person name="Wu L."/>
            <person name="Ma J."/>
        </authorList>
    </citation>
    <scope>NUCLEOTIDE SEQUENCE [LARGE SCALE GENOMIC DNA]</scope>
    <source>
        <strain evidence="9">NBRC 100033</strain>
    </source>
</reference>
<dbReference type="EMBL" id="BSOR01000020">
    <property type="protein sequence ID" value="GLR63887.1"/>
    <property type="molecule type" value="Genomic_DNA"/>
</dbReference>
<evidence type="ECO:0000256" key="1">
    <source>
        <dbReference type="ARBA" id="ARBA00004196"/>
    </source>
</evidence>
<evidence type="ECO:0000313" key="8">
    <source>
        <dbReference type="EMBL" id="GLR63887.1"/>
    </source>
</evidence>
<accession>A0ABQ5ZWR8</accession>
<dbReference type="PANTHER" id="PTHR47870:SF4">
    <property type="entry name" value="CYTOCHROME C-TYPE BIOGENESIS PROTEIN CYCH"/>
    <property type="match status" value="1"/>
</dbReference>
<dbReference type="InterPro" id="IPR056413">
    <property type="entry name" value="TPR_CcmH_CycH"/>
</dbReference>
<gene>
    <name evidence="8" type="ORF">GCM10007878_13240</name>
</gene>
<keyword evidence="5" id="KW-0472">Membrane</keyword>
<dbReference type="Pfam" id="PF23892">
    <property type="entry name" value="Ig_CycH"/>
    <property type="match status" value="1"/>
</dbReference>
<keyword evidence="3" id="KW-0201">Cytochrome c-type biogenesis</keyword>
<dbReference type="NCBIfam" id="TIGR03142">
    <property type="entry name" value="cytochro_ccmI"/>
    <property type="match status" value="1"/>
</dbReference>
<evidence type="ECO:0000313" key="9">
    <source>
        <dbReference type="Proteomes" id="UP001156682"/>
    </source>
</evidence>
<keyword evidence="5" id="KW-1133">Transmembrane helix</keyword>
<evidence type="ECO:0000259" key="7">
    <source>
        <dbReference type="Pfam" id="PF23914"/>
    </source>
</evidence>
<proteinExistence type="predicted"/>
<feature type="domain" description="Cytochrome c-type biogenesis protein H TPR" evidence="7">
    <location>
        <begin position="152"/>
        <end position="261"/>
    </location>
</feature>
<feature type="domain" description="Cytochrome c-type biogenesis protein H Ig-like" evidence="6">
    <location>
        <begin position="298"/>
        <end position="403"/>
    </location>
</feature>
<evidence type="ECO:0000256" key="2">
    <source>
        <dbReference type="ARBA" id="ARBA00022737"/>
    </source>
</evidence>
<name>A0ABQ5ZWR8_9GAMM</name>
<evidence type="ECO:0000256" key="5">
    <source>
        <dbReference type="SAM" id="Phobius"/>
    </source>
</evidence>
<evidence type="ECO:0000256" key="3">
    <source>
        <dbReference type="ARBA" id="ARBA00022748"/>
    </source>
</evidence>
<dbReference type="Gene3D" id="1.25.40.10">
    <property type="entry name" value="Tetratricopeptide repeat domain"/>
    <property type="match status" value="1"/>
</dbReference>
<comment type="subcellular location">
    <subcellularLocation>
        <location evidence="1">Cell envelope</location>
    </subcellularLocation>
</comment>
<dbReference type="RefSeq" id="WP_027850709.1">
    <property type="nucleotide sequence ID" value="NZ_BSOR01000020.1"/>
</dbReference>
<dbReference type="InterPro" id="IPR017560">
    <property type="entry name" value="Cyt_c_biogenesis_CcmI"/>
</dbReference>
<organism evidence="8 9">
    <name type="scientific">Marinospirillum insulare</name>
    <dbReference type="NCBI Taxonomy" id="217169"/>
    <lineage>
        <taxon>Bacteria</taxon>
        <taxon>Pseudomonadati</taxon>
        <taxon>Pseudomonadota</taxon>
        <taxon>Gammaproteobacteria</taxon>
        <taxon>Oceanospirillales</taxon>
        <taxon>Oceanospirillaceae</taxon>
        <taxon>Marinospirillum</taxon>
    </lineage>
</organism>
<dbReference type="Proteomes" id="UP001156682">
    <property type="component" value="Unassembled WGS sequence"/>
</dbReference>
<dbReference type="PANTHER" id="PTHR47870">
    <property type="entry name" value="CYTOCHROME C-TYPE BIOGENESIS PROTEIN CCMH"/>
    <property type="match status" value="1"/>
</dbReference>
<dbReference type="SMART" id="SM00028">
    <property type="entry name" value="TPR"/>
    <property type="match status" value="2"/>
</dbReference>
<dbReference type="InterPro" id="IPR056412">
    <property type="entry name" value="Ig_CycH"/>
</dbReference>